<comment type="caution">
    <text evidence="1">The sequence shown here is derived from an EMBL/GenBank/DDBJ whole genome shotgun (WGS) entry which is preliminary data.</text>
</comment>
<evidence type="ECO:0000313" key="2">
    <source>
        <dbReference type="Proteomes" id="UP001625389"/>
    </source>
</evidence>
<proteinExistence type="predicted"/>
<organism evidence="1 2">
    <name type="scientific">Loigolactobacillus zhaoyuanensis</name>
    <dbReference type="NCBI Taxonomy" id="2486017"/>
    <lineage>
        <taxon>Bacteria</taxon>
        <taxon>Bacillati</taxon>
        <taxon>Bacillota</taxon>
        <taxon>Bacilli</taxon>
        <taxon>Lactobacillales</taxon>
        <taxon>Lactobacillaceae</taxon>
        <taxon>Loigolactobacillus</taxon>
    </lineage>
</organism>
<evidence type="ECO:0000313" key="1">
    <source>
        <dbReference type="EMBL" id="MFL2028111.1"/>
    </source>
</evidence>
<protein>
    <submittedName>
        <fullName evidence="1">Uncharacterized protein</fullName>
    </submittedName>
</protein>
<sequence>MLELLPNNKLEAAFKKVISRDKTRPILQSVHFDKDGSLTGCDSHVLLRIDDIHRLKQDFNFNLKKFVPDSEAYPETERLIPTSFQTEINFDLADIDHILPVLKGLGKKELVKITNMPGNNVLDISNLNVVTRLAYDGDTGDAGLISITVNANYLAQCLEFFRFWVPASRVNNVSPAHVTLGYNGSLRPMVFTAEKATYLVTPVRTF</sequence>
<keyword evidence="2" id="KW-1185">Reference proteome</keyword>
<dbReference type="RefSeq" id="WP_407136676.1">
    <property type="nucleotide sequence ID" value="NZ_JBGQPK010000001.1"/>
</dbReference>
<name>A0ABW8U8A4_9LACO</name>
<accession>A0ABW8U8A4</accession>
<gene>
    <name evidence="1" type="ORF">ACEN34_00555</name>
</gene>
<dbReference type="Proteomes" id="UP001625389">
    <property type="component" value="Unassembled WGS sequence"/>
</dbReference>
<reference evidence="1 2" key="1">
    <citation type="submission" date="2024-08" db="EMBL/GenBank/DDBJ databases">
        <authorList>
            <person name="Arias E."/>
        </authorList>
    </citation>
    <scope>NUCLEOTIDE SEQUENCE [LARGE SCALE GENOMIC DNA]</scope>
    <source>
        <strain evidence="1 2">FAM 25317</strain>
    </source>
</reference>
<dbReference type="Gene3D" id="3.70.10.10">
    <property type="match status" value="1"/>
</dbReference>
<dbReference type="EMBL" id="JBGQPK010000001">
    <property type="protein sequence ID" value="MFL2028111.1"/>
    <property type="molecule type" value="Genomic_DNA"/>
</dbReference>